<feature type="region of interest" description="Disordered" evidence="1">
    <location>
        <begin position="218"/>
        <end position="251"/>
    </location>
</feature>
<protein>
    <submittedName>
        <fullName evidence="4">Uncharacterized protein</fullName>
    </submittedName>
</protein>
<feature type="region of interest" description="Disordered" evidence="1">
    <location>
        <begin position="24"/>
        <end position="176"/>
    </location>
</feature>
<feature type="compositionally biased region" description="Low complexity" evidence="1">
    <location>
        <begin position="91"/>
        <end position="101"/>
    </location>
</feature>
<name>A0A6L7GDF5_9SPHN</name>
<sequence>MTFKFPSLLLALAFSAPAMATPAPVRDFQLPPAPSPSPTRTPQVQGPVDIDGPVPVRPRVIPTATPSAPTPDNTQAPAQTPAPRPAPRAAPPQAEQTPATRRFTPAARSVTGQQLPADATGGSAPFETVPQEISPAEGGAGDDAQGSFPASSLPAAPLPAPATQADTTASAAPENSSPWGMWLAILAAIIGAGAVALFFWSRRPTAKTRVETIEPPLAAKPDTAGRDAPQGIAPAVQPPARSPNPAAAIPASVKAADAPAAPLRSEGAVSISVQPAKLSRSMMNASLTCAITLRNRTGKELRGLTISGDLVTAHGKVPIAEQLCEAATQLPRVADIDAISAGQAGMTNANFILPVSQVRTIAQGKARLYVPLLRLRIEADGMDAVTQTFVIGMKAGAANARVQPFRLDEMPQTYTQIGSRPLD</sequence>
<evidence type="ECO:0000256" key="3">
    <source>
        <dbReference type="SAM" id="SignalP"/>
    </source>
</evidence>
<keyword evidence="2" id="KW-0812">Transmembrane</keyword>
<evidence type="ECO:0000313" key="5">
    <source>
        <dbReference type="Proteomes" id="UP000473531"/>
    </source>
</evidence>
<feature type="compositionally biased region" description="Pro residues" evidence="1">
    <location>
        <begin position="80"/>
        <end position="90"/>
    </location>
</feature>
<keyword evidence="2" id="KW-1133">Transmembrane helix</keyword>
<dbReference type="OrthoDB" id="7499632at2"/>
<accession>A0A6L7GDF5</accession>
<keyword evidence="2" id="KW-0472">Membrane</keyword>
<keyword evidence="3" id="KW-0732">Signal</keyword>
<dbReference type="EMBL" id="WTYU01000001">
    <property type="protein sequence ID" value="MXP13506.1"/>
    <property type="molecule type" value="Genomic_DNA"/>
</dbReference>
<feature type="compositionally biased region" description="Low complexity" evidence="1">
    <location>
        <begin position="149"/>
        <end position="173"/>
    </location>
</feature>
<dbReference type="AlphaFoldDB" id="A0A6L7GDF5"/>
<evidence type="ECO:0000256" key="1">
    <source>
        <dbReference type="SAM" id="MobiDB-lite"/>
    </source>
</evidence>
<feature type="chain" id="PRO_5026685003" evidence="3">
    <location>
        <begin position="21"/>
        <end position="423"/>
    </location>
</feature>
<dbReference type="RefSeq" id="WP_160599734.1">
    <property type="nucleotide sequence ID" value="NZ_WTYU01000001.1"/>
</dbReference>
<evidence type="ECO:0000313" key="4">
    <source>
        <dbReference type="EMBL" id="MXP13506.1"/>
    </source>
</evidence>
<evidence type="ECO:0000256" key="2">
    <source>
        <dbReference type="SAM" id="Phobius"/>
    </source>
</evidence>
<organism evidence="4 5">
    <name type="scientific">Allopontixanthobacter confluentis</name>
    <dbReference type="NCBI Taxonomy" id="1849021"/>
    <lineage>
        <taxon>Bacteria</taxon>
        <taxon>Pseudomonadati</taxon>
        <taxon>Pseudomonadota</taxon>
        <taxon>Alphaproteobacteria</taxon>
        <taxon>Sphingomonadales</taxon>
        <taxon>Erythrobacteraceae</taxon>
        <taxon>Allopontixanthobacter</taxon>
    </lineage>
</organism>
<keyword evidence="5" id="KW-1185">Reference proteome</keyword>
<dbReference type="Proteomes" id="UP000473531">
    <property type="component" value="Unassembled WGS sequence"/>
</dbReference>
<feature type="transmembrane region" description="Helical" evidence="2">
    <location>
        <begin position="179"/>
        <end position="200"/>
    </location>
</feature>
<gene>
    <name evidence="4" type="ORF">GRI44_01885</name>
</gene>
<feature type="signal peptide" evidence="3">
    <location>
        <begin position="1"/>
        <end position="20"/>
    </location>
</feature>
<proteinExistence type="predicted"/>
<reference evidence="4 5" key="1">
    <citation type="submission" date="2019-12" db="EMBL/GenBank/DDBJ databases">
        <title>Genomic-based taxomic classification of the family Erythrobacteraceae.</title>
        <authorList>
            <person name="Xu L."/>
        </authorList>
    </citation>
    <scope>NUCLEOTIDE SEQUENCE [LARGE SCALE GENOMIC DNA]</scope>
    <source>
        <strain evidence="4 5">KCTC 52259</strain>
    </source>
</reference>
<feature type="compositionally biased region" description="Low complexity" evidence="1">
    <location>
        <begin position="70"/>
        <end position="79"/>
    </location>
</feature>
<dbReference type="PRINTS" id="PR01217">
    <property type="entry name" value="PRICHEXTENSN"/>
</dbReference>
<comment type="caution">
    <text evidence="4">The sequence shown here is derived from an EMBL/GenBank/DDBJ whole genome shotgun (WGS) entry which is preliminary data.</text>
</comment>